<evidence type="ECO:0000313" key="11">
    <source>
        <dbReference type="EMBL" id="LAB68942.1"/>
    </source>
</evidence>
<feature type="transmembrane region" description="Helical" evidence="10">
    <location>
        <begin position="6"/>
        <end position="26"/>
    </location>
</feature>
<keyword evidence="8 10" id="KW-1133">Transmembrane helix</keyword>
<dbReference type="PANTHER" id="PTHR12413">
    <property type="entry name" value="DOLICHYL GLYCOSYLTRANSFERASE"/>
    <property type="match status" value="1"/>
</dbReference>
<feature type="transmembrane region" description="Helical" evidence="10">
    <location>
        <begin position="112"/>
        <end position="133"/>
    </location>
</feature>
<feature type="transmembrane region" description="Helical" evidence="10">
    <location>
        <begin position="466"/>
        <end position="485"/>
    </location>
</feature>
<keyword evidence="5 10" id="KW-0808">Transferase</keyword>
<dbReference type="Pfam" id="PF03155">
    <property type="entry name" value="Alg6_Alg8"/>
    <property type="match status" value="1"/>
</dbReference>
<dbReference type="PANTHER" id="PTHR12413:SF1">
    <property type="entry name" value="DOLICHYL PYROPHOSPHATE MAN9GLCNAC2 ALPHA-1,3-GLUCOSYLTRANSFERASE"/>
    <property type="match status" value="1"/>
</dbReference>
<name>A0A2P2I4J2_9CRUS</name>
<evidence type="ECO:0000313" key="12">
    <source>
        <dbReference type="EMBL" id="LAC21425.1"/>
    </source>
</evidence>
<evidence type="ECO:0000256" key="8">
    <source>
        <dbReference type="ARBA" id="ARBA00022989"/>
    </source>
</evidence>
<dbReference type="InterPro" id="IPR004856">
    <property type="entry name" value="Glyco_trans_ALG6/ALG8"/>
</dbReference>
<organism evidence="11">
    <name type="scientific">Hirondellea gigas</name>
    <dbReference type="NCBI Taxonomy" id="1518452"/>
    <lineage>
        <taxon>Eukaryota</taxon>
        <taxon>Metazoa</taxon>
        <taxon>Ecdysozoa</taxon>
        <taxon>Arthropoda</taxon>
        <taxon>Crustacea</taxon>
        <taxon>Multicrustacea</taxon>
        <taxon>Malacostraca</taxon>
        <taxon>Eumalacostraca</taxon>
        <taxon>Peracarida</taxon>
        <taxon>Amphipoda</taxon>
        <taxon>Amphilochidea</taxon>
        <taxon>Lysianassida</taxon>
        <taxon>Lysianassidira</taxon>
        <taxon>Lysianassoidea</taxon>
        <taxon>Lysianassidae</taxon>
        <taxon>Hirondellea</taxon>
    </lineage>
</organism>
<dbReference type="EC" id="2.4.1.-" evidence="10"/>
<comment type="similarity">
    <text evidence="3 10">Belongs to the ALG6/ALG8 glucosyltransferase family.</text>
</comment>
<feature type="transmembrane region" description="Helical" evidence="10">
    <location>
        <begin position="177"/>
        <end position="202"/>
    </location>
</feature>
<comment type="subcellular location">
    <subcellularLocation>
        <location evidence="1 10">Endoplasmic reticulum membrane</location>
        <topology evidence="1 10">Multi-pass membrane protein</topology>
    </subcellularLocation>
</comment>
<sequence length="506" mass="57287">MSSKVLESVSIVTLVSLLLRWGVSLYPYSGAGKPPMFGDYEAQRHWQEITINLPVQEWYRNSSSNDLLYWGLDYPPLTAYHSYVNGLVAGKLNDEYVALDHSRGFESSEHKLFMRYTVFVADILVFIPAAFYLMAVSKSVFKPSSKTDSKLNFLALLTYPGIILIDYGHFQYNNLSIGLMMAAVAAVVDNFDCLGSVLFSLALNYKQMELYHALPFFFFLLGKTLKEETFQRRTIKLFTLAGSVVLTFIVVWAPYLQNYDSFIQVMKRVFPINRGLFEDKVANVWCSLSIFVKLKDILDNFTMALICLVSTGITSLPSCINLLLNSSSEHFKYCLVNVSFVFFLLSYHVHEKSILLVTVPACMLFSNEPLLVTWLLAIAQLSMLPLLVKDGLLIPSIVLTVLSVLVYMYASSVQQQQRGRQDTLNNCISASTQQLVICCSALMSAVLALCLLLLSPPARYPDLFPVLISIFCCAHFVLFAVHFHYKQFTLPDRPRSYRVTRGNKRK</sequence>
<evidence type="ECO:0000256" key="1">
    <source>
        <dbReference type="ARBA" id="ARBA00004477"/>
    </source>
</evidence>
<keyword evidence="6 10" id="KW-0812">Transmembrane</keyword>
<dbReference type="GO" id="GO:0005789">
    <property type="term" value="C:endoplasmic reticulum membrane"/>
    <property type="evidence" value="ECO:0007669"/>
    <property type="project" value="UniProtKB-SubCell"/>
</dbReference>
<reference evidence="12" key="1">
    <citation type="submission" date="2017-11" db="EMBL/GenBank/DDBJ databases">
        <title>The sensing device of the deep-sea amphipod.</title>
        <authorList>
            <person name="Kobayashi H."/>
            <person name="Nagahama T."/>
            <person name="Arai W."/>
            <person name="Sasagawa Y."/>
            <person name="Umeda M."/>
            <person name="Hayashi T."/>
            <person name="Nikaido I."/>
            <person name="Watanabe H."/>
            <person name="Oguri K."/>
            <person name="Kitazato H."/>
            <person name="Fujioka K."/>
            <person name="Kido Y."/>
            <person name="Takami H."/>
        </authorList>
    </citation>
    <scope>NUCLEOTIDE SEQUENCE</scope>
    <source>
        <tissue evidence="12">Whole body</tissue>
    </source>
</reference>
<feature type="transmembrane region" description="Helical" evidence="10">
    <location>
        <begin position="301"/>
        <end position="324"/>
    </location>
</feature>
<keyword evidence="9 10" id="KW-0472">Membrane</keyword>
<dbReference type="EMBL" id="IACT01002125">
    <property type="protein sequence ID" value="LAC21425.1"/>
    <property type="molecule type" value="mRNA"/>
</dbReference>
<keyword evidence="7 10" id="KW-0256">Endoplasmic reticulum</keyword>
<evidence type="ECO:0000256" key="10">
    <source>
        <dbReference type="RuleBase" id="RU363110"/>
    </source>
</evidence>
<evidence type="ECO:0000256" key="6">
    <source>
        <dbReference type="ARBA" id="ARBA00022692"/>
    </source>
</evidence>
<dbReference type="UniPathway" id="UPA00378"/>
<evidence type="ECO:0000256" key="5">
    <source>
        <dbReference type="ARBA" id="ARBA00022679"/>
    </source>
</evidence>
<dbReference type="GO" id="GO:0042281">
    <property type="term" value="F:dolichyl pyrophosphate Man9GlcNAc2 alpha-1,3-glucosyltransferase activity"/>
    <property type="evidence" value="ECO:0007669"/>
    <property type="project" value="TreeGrafter"/>
</dbReference>
<reference evidence="11" key="2">
    <citation type="journal article" date="2018" name="Biosci. Biotechnol. Biochem.">
        <title>Polysaccharide hydrolase of the hadal zone amphipods Hirondellea gigas.</title>
        <authorList>
            <person name="Kobayashi H."/>
            <person name="Nagahama T."/>
            <person name="Arai W."/>
            <person name="Sasagawa Y."/>
            <person name="Umeda M."/>
            <person name="Hayashi T."/>
            <person name="Nikaido I."/>
            <person name="Watanabe H."/>
            <person name="Oguri K."/>
            <person name="Kitazato H."/>
            <person name="Fujioka K."/>
            <person name="Kido Y."/>
            <person name="Takami H."/>
        </authorList>
    </citation>
    <scope>NUCLEOTIDE SEQUENCE</scope>
    <source>
        <tissue evidence="11">Whole body</tissue>
    </source>
</reference>
<feature type="transmembrane region" description="Helical" evidence="10">
    <location>
        <begin position="391"/>
        <end position="410"/>
    </location>
</feature>
<evidence type="ECO:0000256" key="3">
    <source>
        <dbReference type="ARBA" id="ARBA00008715"/>
    </source>
</evidence>
<dbReference type="EMBL" id="IACF01003322">
    <property type="protein sequence ID" value="LAB68942.1"/>
    <property type="molecule type" value="mRNA"/>
</dbReference>
<comment type="pathway">
    <text evidence="2 10">Protein modification; protein glycosylation.</text>
</comment>
<keyword evidence="4 10" id="KW-0328">Glycosyltransferase</keyword>
<evidence type="ECO:0000256" key="7">
    <source>
        <dbReference type="ARBA" id="ARBA00022824"/>
    </source>
</evidence>
<protein>
    <recommendedName>
        <fullName evidence="10">Alpha-1,3-glucosyltransferase</fullName>
        <ecNumber evidence="10">2.4.1.-</ecNumber>
    </recommendedName>
</protein>
<evidence type="ECO:0000256" key="2">
    <source>
        <dbReference type="ARBA" id="ARBA00004922"/>
    </source>
</evidence>
<evidence type="ECO:0000256" key="9">
    <source>
        <dbReference type="ARBA" id="ARBA00023136"/>
    </source>
</evidence>
<accession>A0A2P2I4J2</accession>
<proteinExistence type="evidence at transcript level"/>
<feature type="transmembrane region" description="Helical" evidence="10">
    <location>
        <begin position="237"/>
        <end position="256"/>
    </location>
</feature>
<feature type="transmembrane region" description="Helical" evidence="10">
    <location>
        <begin position="153"/>
        <end position="170"/>
    </location>
</feature>
<dbReference type="AlphaFoldDB" id="A0A2P2I4J2"/>
<evidence type="ECO:0000256" key="4">
    <source>
        <dbReference type="ARBA" id="ARBA00022676"/>
    </source>
</evidence>
<feature type="transmembrane region" description="Helical" evidence="10">
    <location>
        <begin position="355"/>
        <end position="379"/>
    </location>
</feature>
<feature type="transmembrane region" description="Helical" evidence="10">
    <location>
        <begin position="430"/>
        <end position="454"/>
    </location>
</feature>